<dbReference type="SUPFAM" id="SSF55874">
    <property type="entry name" value="ATPase domain of HSP90 chaperone/DNA topoisomerase II/histidine kinase"/>
    <property type="match status" value="1"/>
</dbReference>
<dbReference type="GO" id="GO:0030295">
    <property type="term" value="F:protein kinase activator activity"/>
    <property type="evidence" value="ECO:0007669"/>
    <property type="project" value="TreeGrafter"/>
</dbReference>
<reference evidence="7" key="1">
    <citation type="submission" date="2024-06" db="EMBL/GenBank/DDBJ databases">
        <title>Draft Genome Sequence of Deinococcus sonorensis Type Strain KR-87, a Biofilm Producing Representative of the Genus Deinococcus.</title>
        <authorList>
            <person name="Boren L.S."/>
            <person name="Grosso R.A."/>
            <person name="Hugenberg-Cox A.N."/>
            <person name="Hill J.T.E."/>
            <person name="Albert C.M."/>
            <person name="Tuohy J.M."/>
        </authorList>
    </citation>
    <scope>NUCLEOTIDE SEQUENCE</scope>
    <source>
        <strain evidence="7">KR-87</strain>
        <plasmid evidence="7">pDson03</plasmid>
    </source>
</reference>
<dbReference type="Pfam" id="PF02518">
    <property type="entry name" value="HATPase_c"/>
    <property type="match status" value="1"/>
</dbReference>
<evidence type="ECO:0000313" key="7">
    <source>
        <dbReference type="EMBL" id="XBV84062.1"/>
    </source>
</evidence>
<dbReference type="RefSeq" id="WP_350242052.1">
    <property type="nucleotide sequence ID" value="NZ_CP158298.1"/>
</dbReference>
<dbReference type="InterPro" id="IPR003594">
    <property type="entry name" value="HATPase_dom"/>
</dbReference>
<gene>
    <name evidence="7" type="ORF">ABOD76_05075</name>
</gene>
<dbReference type="InterPro" id="IPR036890">
    <property type="entry name" value="HATPase_C_sf"/>
</dbReference>
<organism evidence="7">
    <name type="scientific">Deinococcus sonorensis KR-87</name>
    <dbReference type="NCBI Taxonomy" id="694439"/>
    <lineage>
        <taxon>Bacteria</taxon>
        <taxon>Thermotogati</taxon>
        <taxon>Deinococcota</taxon>
        <taxon>Deinococci</taxon>
        <taxon>Deinococcales</taxon>
        <taxon>Deinococcaceae</taxon>
        <taxon>Deinococcus</taxon>
    </lineage>
</organism>
<protein>
    <recommendedName>
        <fullName evidence="2">histidine kinase</fullName>
        <ecNumber evidence="2">2.7.13.3</ecNumber>
    </recommendedName>
</protein>
<dbReference type="SMART" id="SM00387">
    <property type="entry name" value="HATPase_c"/>
    <property type="match status" value="1"/>
</dbReference>
<dbReference type="GO" id="GO:0004673">
    <property type="term" value="F:protein histidine kinase activity"/>
    <property type="evidence" value="ECO:0007669"/>
    <property type="project" value="UniProtKB-EC"/>
</dbReference>
<keyword evidence="3" id="KW-0597">Phosphoprotein</keyword>
<sequence length="118" mass="13015">MPLAQGDHHLLRQVLLNVLGNAVKYTRGRERAVIEVSAQDRPHEVEVEVRDNGAGFDPRYVHKLFGVFQRLHRVDEFEGTGVGLANVRRIVHRHGGTVSASGAPGEGATFRFTLPKPA</sequence>
<comment type="catalytic activity">
    <reaction evidence="1">
        <text>ATP + protein L-histidine = ADP + protein N-phospho-L-histidine.</text>
        <dbReference type="EC" id="2.7.13.3"/>
    </reaction>
</comment>
<dbReference type="EMBL" id="CP158298">
    <property type="protein sequence ID" value="XBV84062.1"/>
    <property type="molecule type" value="Genomic_DNA"/>
</dbReference>
<dbReference type="PRINTS" id="PR00344">
    <property type="entry name" value="BCTRLSENSOR"/>
</dbReference>
<dbReference type="PROSITE" id="PS50109">
    <property type="entry name" value="HIS_KIN"/>
    <property type="match status" value="1"/>
</dbReference>
<dbReference type="Gene3D" id="3.30.565.10">
    <property type="entry name" value="Histidine kinase-like ATPase, C-terminal domain"/>
    <property type="match status" value="1"/>
</dbReference>
<dbReference type="InterPro" id="IPR050351">
    <property type="entry name" value="BphY/WalK/GraS-like"/>
</dbReference>
<dbReference type="PANTHER" id="PTHR42878">
    <property type="entry name" value="TWO-COMPONENT HISTIDINE KINASE"/>
    <property type="match status" value="1"/>
</dbReference>
<keyword evidence="5" id="KW-0418">Kinase</keyword>
<keyword evidence="4" id="KW-0808">Transferase</keyword>
<feature type="domain" description="Histidine kinase" evidence="6">
    <location>
        <begin position="1"/>
        <end position="118"/>
    </location>
</feature>
<dbReference type="GO" id="GO:0005524">
    <property type="term" value="F:ATP binding"/>
    <property type="evidence" value="ECO:0007669"/>
    <property type="project" value="UniProtKB-KW"/>
</dbReference>
<geneLocation type="plasmid" evidence="7">
    <name>pDson03</name>
</geneLocation>
<keyword evidence="7" id="KW-0547">Nucleotide-binding</keyword>
<keyword evidence="7" id="KW-0067">ATP-binding</keyword>
<proteinExistence type="predicted"/>
<dbReference type="InterPro" id="IPR004358">
    <property type="entry name" value="Sig_transdc_His_kin-like_C"/>
</dbReference>
<dbReference type="AlphaFoldDB" id="A0AAU7U6A3"/>
<evidence type="ECO:0000256" key="3">
    <source>
        <dbReference type="ARBA" id="ARBA00022553"/>
    </source>
</evidence>
<keyword evidence="7" id="KW-0614">Plasmid</keyword>
<dbReference type="GO" id="GO:0007234">
    <property type="term" value="P:osmosensory signaling via phosphorelay pathway"/>
    <property type="evidence" value="ECO:0007669"/>
    <property type="project" value="TreeGrafter"/>
</dbReference>
<accession>A0AAU7U6A3</accession>
<evidence type="ECO:0000256" key="5">
    <source>
        <dbReference type="ARBA" id="ARBA00022777"/>
    </source>
</evidence>
<evidence type="ECO:0000256" key="2">
    <source>
        <dbReference type="ARBA" id="ARBA00012438"/>
    </source>
</evidence>
<evidence type="ECO:0000256" key="4">
    <source>
        <dbReference type="ARBA" id="ARBA00022679"/>
    </source>
</evidence>
<dbReference type="EC" id="2.7.13.3" evidence="2"/>
<dbReference type="PANTHER" id="PTHR42878:SF15">
    <property type="entry name" value="BACTERIOPHYTOCHROME"/>
    <property type="match status" value="1"/>
</dbReference>
<evidence type="ECO:0000256" key="1">
    <source>
        <dbReference type="ARBA" id="ARBA00000085"/>
    </source>
</evidence>
<evidence type="ECO:0000259" key="6">
    <source>
        <dbReference type="PROSITE" id="PS50109"/>
    </source>
</evidence>
<dbReference type="FunFam" id="3.30.565.10:FF:000006">
    <property type="entry name" value="Sensor histidine kinase WalK"/>
    <property type="match status" value="1"/>
</dbReference>
<dbReference type="InterPro" id="IPR005467">
    <property type="entry name" value="His_kinase_dom"/>
</dbReference>
<dbReference type="GO" id="GO:0000156">
    <property type="term" value="F:phosphorelay response regulator activity"/>
    <property type="evidence" value="ECO:0007669"/>
    <property type="project" value="TreeGrafter"/>
</dbReference>
<name>A0AAU7U6A3_9DEIO</name>
<dbReference type="KEGG" id="dsc:ABOD76_05075"/>